<dbReference type="NCBIfam" id="NF000585">
    <property type="entry name" value="PRK00010.1"/>
    <property type="match status" value="1"/>
</dbReference>
<dbReference type="PIRSF" id="PIRSF002161">
    <property type="entry name" value="Ribosomal_L5"/>
    <property type="match status" value="1"/>
</dbReference>
<dbReference type="EMBL" id="BANI01000037">
    <property type="protein sequence ID" value="GAN95798.1"/>
    <property type="molecule type" value="Genomic_DNA"/>
</dbReference>
<dbReference type="InterPro" id="IPR020930">
    <property type="entry name" value="Ribosomal_uL5_bac-type"/>
</dbReference>
<dbReference type="InterPro" id="IPR020929">
    <property type="entry name" value="Ribosomal_uL5_CS"/>
</dbReference>
<keyword evidence="3 8" id="KW-0699">rRNA-binding</keyword>
<name>A0A0D6PXP7_KOMEU</name>
<dbReference type="GO" id="GO:1990904">
    <property type="term" value="C:ribonucleoprotein complex"/>
    <property type="evidence" value="ECO:0007669"/>
    <property type="project" value="UniProtKB-KW"/>
</dbReference>
<dbReference type="RefSeq" id="WP_039732878.1">
    <property type="nucleotide sequence ID" value="NZ_BANI01000037.1"/>
</dbReference>
<evidence type="ECO:0000256" key="4">
    <source>
        <dbReference type="ARBA" id="ARBA00022884"/>
    </source>
</evidence>
<dbReference type="GO" id="GO:0019843">
    <property type="term" value="F:rRNA binding"/>
    <property type="evidence" value="ECO:0007669"/>
    <property type="project" value="UniProtKB-UniRule"/>
</dbReference>
<dbReference type="InterPro" id="IPR022803">
    <property type="entry name" value="Ribosomal_uL5_dom_sf"/>
</dbReference>
<feature type="domain" description="Large ribosomal subunit protein uL5 N-terminal" evidence="10">
    <location>
        <begin position="33"/>
        <end position="89"/>
    </location>
</feature>
<dbReference type="GO" id="GO:0003735">
    <property type="term" value="F:structural constituent of ribosome"/>
    <property type="evidence" value="ECO:0007669"/>
    <property type="project" value="InterPro"/>
</dbReference>
<evidence type="ECO:0000259" key="11">
    <source>
        <dbReference type="Pfam" id="PF00673"/>
    </source>
</evidence>
<dbReference type="InterPro" id="IPR031310">
    <property type="entry name" value="Ribosomal_uL5_N"/>
</dbReference>
<sequence length="189" mass="21325">MSEVKEARPVPRMQKRYQDEMRAKLREQFGYKNEMQVPRLEKIVLNMGVGEAAGDQKKLDAAVKEMTLIAGQKPVKTVAKKAIAGFKIREGLPIGCKVTLRRAQMFEFLDRFVTIALPRVRDFRGLPANKGFDGRGNFAMGLKEQIVFPEIEYDKVDEIRGMDIIFVTTAKTDAEAKALLKAFDLPFAA</sequence>
<feature type="domain" description="Large ribosomal subunit protein uL5 C-terminal" evidence="11">
    <location>
        <begin position="93"/>
        <end position="187"/>
    </location>
</feature>
<reference evidence="12 13" key="1">
    <citation type="submission" date="2012-11" db="EMBL/GenBank/DDBJ databases">
        <title>Whole genome sequence of Gluconacetobacter europaeus NBRC3261.</title>
        <authorList>
            <person name="Azuma Y."/>
            <person name="Higashiura N."/>
            <person name="Hirakawa H."/>
            <person name="Matsushita K."/>
        </authorList>
    </citation>
    <scope>NUCLEOTIDE SEQUENCE [LARGE SCALE GENOMIC DNA]</scope>
    <source>
        <strain evidence="12 13">NBRC 3261</strain>
    </source>
</reference>
<protein>
    <recommendedName>
        <fullName evidence="7 8">Large ribosomal subunit protein uL5</fullName>
    </recommendedName>
</protein>
<dbReference type="Pfam" id="PF00673">
    <property type="entry name" value="Ribosomal_L5_C"/>
    <property type="match status" value="1"/>
</dbReference>
<dbReference type="InterPro" id="IPR002132">
    <property type="entry name" value="Ribosomal_uL5"/>
</dbReference>
<evidence type="ECO:0000313" key="13">
    <source>
        <dbReference type="Proteomes" id="UP000032675"/>
    </source>
</evidence>
<dbReference type="HAMAP" id="MF_01333_B">
    <property type="entry name" value="Ribosomal_uL5_B"/>
    <property type="match status" value="1"/>
</dbReference>
<evidence type="ECO:0000313" key="12">
    <source>
        <dbReference type="EMBL" id="GAN95798.1"/>
    </source>
</evidence>
<keyword evidence="2 8" id="KW-0820">tRNA-binding</keyword>
<evidence type="ECO:0000256" key="3">
    <source>
        <dbReference type="ARBA" id="ARBA00022730"/>
    </source>
</evidence>
<proteinExistence type="inferred from homology"/>
<comment type="caution">
    <text evidence="12">The sequence shown here is derived from an EMBL/GenBank/DDBJ whole genome shotgun (WGS) entry which is preliminary data.</text>
</comment>
<dbReference type="Proteomes" id="UP000032675">
    <property type="component" value="Unassembled WGS sequence"/>
</dbReference>
<dbReference type="GO" id="GO:0006412">
    <property type="term" value="P:translation"/>
    <property type="evidence" value="ECO:0007669"/>
    <property type="project" value="UniProtKB-UniRule"/>
</dbReference>
<evidence type="ECO:0000256" key="5">
    <source>
        <dbReference type="ARBA" id="ARBA00022980"/>
    </source>
</evidence>
<dbReference type="Pfam" id="PF00281">
    <property type="entry name" value="Ribosomal_L5"/>
    <property type="match status" value="1"/>
</dbReference>
<comment type="function">
    <text evidence="8">This is 1 of the proteins that bind and probably mediate the attachment of the 5S RNA into the large ribosomal subunit, where it forms part of the central protuberance. In the 70S ribosome it contacts protein S13 of the 30S subunit (bridge B1b), connecting the 2 subunits; this bridge is implicated in subunit movement. Contacts the P site tRNA; the 5S rRNA and some of its associated proteins might help stabilize positioning of ribosome-bound tRNAs.</text>
</comment>
<evidence type="ECO:0000256" key="8">
    <source>
        <dbReference type="HAMAP-Rule" id="MF_01333"/>
    </source>
</evidence>
<dbReference type="PROSITE" id="PS00358">
    <property type="entry name" value="RIBOSOMAL_L5"/>
    <property type="match status" value="1"/>
</dbReference>
<evidence type="ECO:0000256" key="6">
    <source>
        <dbReference type="ARBA" id="ARBA00023274"/>
    </source>
</evidence>
<dbReference type="PANTHER" id="PTHR11994">
    <property type="entry name" value="60S RIBOSOMAL PROTEIN L11-RELATED"/>
    <property type="match status" value="1"/>
</dbReference>
<dbReference type="Gene3D" id="3.30.1440.10">
    <property type="match status" value="1"/>
</dbReference>
<comment type="subunit">
    <text evidence="8">Part of the 50S ribosomal subunit; part of the 5S rRNA/L5/L18/L25 subcomplex. Contacts the 5S rRNA and the P site tRNA. Forms a bridge to the 30S subunit in the 70S ribosome.</text>
</comment>
<organism evidence="12 13">
    <name type="scientific">Komagataeibacter europaeus NBRC 3261</name>
    <dbReference type="NCBI Taxonomy" id="1234669"/>
    <lineage>
        <taxon>Bacteria</taxon>
        <taxon>Pseudomonadati</taxon>
        <taxon>Pseudomonadota</taxon>
        <taxon>Alphaproteobacteria</taxon>
        <taxon>Acetobacterales</taxon>
        <taxon>Acetobacteraceae</taxon>
        <taxon>Komagataeibacter</taxon>
    </lineage>
</organism>
<evidence type="ECO:0000256" key="2">
    <source>
        <dbReference type="ARBA" id="ARBA00022555"/>
    </source>
</evidence>
<dbReference type="InterPro" id="IPR031309">
    <property type="entry name" value="Ribosomal_uL5_C"/>
</dbReference>
<evidence type="ECO:0000259" key="10">
    <source>
        <dbReference type="Pfam" id="PF00281"/>
    </source>
</evidence>
<gene>
    <name evidence="8" type="primary">rplE</name>
    <name evidence="12" type="ORF">Geu3261_0037_044</name>
</gene>
<keyword evidence="6 8" id="KW-0687">Ribonucleoprotein</keyword>
<evidence type="ECO:0000256" key="9">
    <source>
        <dbReference type="RuleBase" id="RU003930"/>
    </source>
</evidence>
<keyword evidence="5 8" id="KW-0689">Ribosomal protein</keyword>
<comment type="similarity">
    <text evidence="1 8 9">Belongs to the universal ribosomal protein uL5 family.</text>
</comment>
<evidence type="ECO:0000256" key="1">
    <source>
        <dbReference type="ARBA" id="ARBA00008553"/>
    </source>
</evidence>
<dbReference type="FunFam" id="3.30.1440.10:FF:000001">
    <property type="entry name" value="50S ribosomal protein L5"/>
    <property type="match status" value="1"/>
</dbReference>
<dbReference type="SUPFAM" id="SSF55282">
    <property type="entry name" value="RL5-like"/>
    <property type="match status" value="1"/>
</dbReference>
<accession>A0A0D6PXP7</accession>
<evidence type="ECO:0000256" key="7">
    <source>
        <dbReference type="ARBA" id="ARBA00035245"/>
    </source>
</evidence>
<keyword evidence="4 8" id="KW-0694">RNA-binding</keyword>
<dbReference type="AlphaFoldDB" id="A0A0D6PXP7"/>
<dbReference type="GO" id="GO:0005840">
    <property type="term" value="C:ribosome"/>
    <property type="evidence" value="ECO:0007669"/>
    <property type="project" value="UniProtKB-KW"/>
</dbReference>
<dbReference type="GO" id="GO:0000049">
    <property type="term" value="F:tRNA binding"/>
    <property type="evidence" value="ECO:0007669"/>
    <property type="project" value="UniProtKB-UniRule"/>
</dbReference>